<comment type="caution">
    <text evidence="3">The sequence shown here is derived from an EMBL/GenBank/DDBJ whole genome shotgun (WGS) entry which is preliminary data.</text>
</comment>
<dbReference type="Gene3D" id="1.10.30.10">
    <property type="entry name" value="High mobility group box domain"/>
    <property type="match status" value="1"/>
</dbReference>
<evidence type="ECO:0000313" key="4">
    <source>
        <dbReference type="Proteomes" id="UP001140091"/>
    </source>
</evidence>
<dbReference type="Proteomes" id="UP001140091">
    <property type="component" value="Unassembled WGS sequence"/>
</dbReference>
<dbReference type="SUPFAM" id="SSF47095">
    <property type="entry name" value="HMG-box"/>
    <property type="match status" value="1"/>
</dbReference>
<sequence length="138" mass="15714">MQAKVPGHQLDYYVCAITQAITQSQVKPRKRVSKWNVYLSSETRRLNEEREPGSAPIKTSNVSKELGVKWKAMSKEEQDMLTADVVATHEDAREEKETGQHNTQLTAFHDARAVVGHIQREVHTIFHMVLPSLTEHNP</sequence>
<keyword evidence="1" id="KW-0539">Nucleus</keyword>
<dbReference type="PROSITE" id="PS50118">
    <property type="entry name" value="HMG_BOX_2"/>
    <property type="match status" value="1"/>
</dbReference>
<dbReference type="EMBL" id="JANBPK010000917">
    <property type="protein sequence ID" value="KAJ2928981.1"/>
    <property type="molecule type" value="Genomic_DNA"/>
</dbReference>
<keyword evidence="1" id="KW-0238">DNA-binding</keyword>
<feature type="DNA-binding region" description="HMG box" evidence="1">
    <location>
        <begin position="28"/>
        <end position="102"/>
    </location>
</feature>
<feature type="non-terminal residue" evidence="3">
    <location>
        <position position="1"/>
    </location>
</feature>
<gene>
    <name evidence="3" type="ORF">H1R20_g8114</name>
</gene>
<dbReference type="AlphaFoldDB" id="A0A9W8J5S6"/>
<accession>A0A9W8J5S6</accession>
<dbReference type="OrthoDB" id="3033638at2759"/>
<proteinExistence type="predicted"/>
<dbReference type="InterPro" id="IPR009071">
    <property type="entry name" value="HMG_box_dom"/>
</dbReference>
<keyword evidence="4" id="KW-1185">Reference proteome</keyword>
<evidence type="ECO:0000259" key="2">
    <source>
        <dbReference type="PROSITE" id="PS50118"/>
    </source>
</evidence>
<evidence type="ECO:0000256" key="1">
    <source>
        <dbReference type="PROSITE-ProRule" id="PRU00267"/>
    </source>
</evidence>
<dbReference type="InterPro" id="IPR036910">
    <property type="entry name" value="HMG_box_dom_sf"/>
</dbReference>
<reference evidence="3" key="1">
    <citation type="submission" date="2022-06" db="EMBL/GenBank/DDBJ databases">
        <title>Genome Sequence of Candolleomyces eurysporus.</title>
        <authorList>
            <person name="Buettner E."/>
        </authorList>
    </citation>
    <scope>NUCLEOTIDE SEQUENCE</scope>
    <source>
        <strain evidence="3">VTCC 930004</strain>
    </source>
</reference>
<organism evidence="3 4">
    <name type="scientific">Candolleomyces eurysporus</name>
    <dbReference type="NCBI Taxonomy" id="2828524"/>
    <lineage>
        <taxon>Eukaryota</taxon>
        <taxon>Fungi</taxon>
        <taxon>Dikarya</taxon>
        <taxon>Basidiomycota</taxon>
        <taxon>Agaricomycotina</taxon>
        <taxon>Agaricomycetes</taxon>
        <taxon>Agaricomycetidae</taxon>
        <taxon>Agaricales</taxon>
        <taxon>Agaricineae</taxon>
        <taxon>Psathyrellaceae</taxon>
        <taxon>Candolleomyces</taxon>
    </lineage>
</organism>
<dbReference type="GO" id="GO:0005634">
    <property type="term" value="C:nucleus"/>
    <property type="evidence" value="ECO:0007669"/>
    <property type="project" value="UniProtKB-UniRule"/>
</dbReference>
<evidence type="ECO:0000313" key="3">
    <source>
        <dbReference type="EMBL" id="KAJ2928981.1"/>
    </source>
</evidence>
<dbReference type="GO" id="GO:0003677">
    <property type="term" value="F:DNA binding"/>
    <property type="evidence" value="ECO:0007669"/>
    <property type="project" value="UniProtKB-UniRule"/>
</dbReference>
<protein>
    <recommendedName>
        <fullName evidence="2">HMG box domain-containing protein</fullName>
    </recommendedName>
</protein>
<name>A0A9W8J5S6_9AGAR</name>
<feature type="domain" description="HMG box" evidence="2">
    <location>
        <begin position="28"/>
        <end position="102"/>
    </location>
</feature>